<organism evidence="2 3">
    <name type="scientific">Clostridium intestinale DSM 6191</name>
    <dbReference type="NCBI Taxonomy" id="1121320"/>
    <lineage>
        <taxon>Bacteria</taxon>
        <taxon>Bacillati</taxon>
        <taxon>Bacillota</taxon>
        <taxon>Clostridia</taxon>
        <taxon>Eubacteriales</taxon>
        <taxon>Clostridiaceae</taxon>
        <taxon>Clostridium</taxon>
    </lineage>
</organism>
<dbReference type="AlphaFoldDB" id="A0A1M6EEG7"/>
<dbReference type="InterPro" id="IPR012454">
    <property type="entry name" value="DUF1659"/>
</dbReference>
<evidence type="ECO:0000259" key="1">
    <source>
        <dbReference type="Pfam" id="PF07872"/>
    </source>
</evidence>
<sequence length="75" mass="8176">MSIIRDLKTKSLIIEIQSGVDKNGLPTFKKKSFSNIKLDATDGDLHALAEAISKVLAPETGDYLLDELSILSDTE</sequence>
<dbReference type="EMBL" id="FQXU01000022">
    <property type="protein sequence ID" value="SHI83864.1"/>
    <property type="molecule type" value="Genomic_DNA"/>
</dbReference>
<evidence type="ECO:0000313" key="3">
    <source>
        <dbReference type="Proteomes" id="UP000184241"/>
    </source>
</evidence>
<accession>A0A1M6EEG7</accession>
<name>A0A1M6EEG7_9CLOT</name>
<feature type="domain" description="DUF1659" evidence="1">
    <location>
        <begin position="5"/>
        <end position="62"/>
    </location>
</feature>
<dbReference type="RefSeq" id="WP_073022712.1">
    <property type="nucleotide sequence ID" value="NZ_FQXU01000022.1"/>
</dbReference>
<evidence type="ECO:0000313" key="2">
    <source>
        <dbReference type="EMBL" id="SHI83864.1"/>
    </source>
</evidence>
<reference evidence="2 3" key="1">
    <citation type="submission" date="2016-11" db="EMBL/GenBank/DDBJ databases">
        <authorList>
            <person name="Jaros S."/>
            <person name="Januszkiewicz K."/>
            <person name="Wedrychowicz H."/>
        </authorList>
    </citation>
    <scope>NUCLEOTIDE SEQUENCE [LARGE SCALE GENOMIC DNA]</scope>
    <source>
        <strain evidence="2 3">DSM 6191</strain>
    </source>
</reference>
<proteinExistence type="predicted"/>
<protein>
    <recommendedName>
        <fullName evidence="1">DUF1659 domain-containing protein</fullName>
    </recommendedName>
</protein>
<dbReference type="Pfam" id="PF07872">
    <property type="entry name" value="DUF1659"/>
    <property type="match status" value="1"/>
</dbReference>
<dbReference type="Proteomes" id="UP000184241">
    <property type="component" value="Unassembled WGS sequence"/>
</dbReference>
<gene>
    <name evidence="2" type="ORF">SAMN02745941_04427</name>
</gene>